<reference evidence="2" key="1">
    <citation type="journal article" date="2019" name="Int. J. Syst. Evol. Microbiol.">
        <title>Halobacteriovorax valvorus sp. nov., a novel prokaryotic predator isolated from coastal seawater of China.</title>
        <authorList>
            <person name="Chen M.-X."/>
        </authorList>
    </citation>
    <scope>NUCLEOTIDE SEQUENCE [LARGE SCALE GENOMIC DNA]</scope>
    <source>
        <strain evidence="2">BL9</strain>
    </source>
</reference>
<accession>A0ABY0IJQ1</accession>
<name>A0ABY0IJQ1_9BACT</name>
<dbReference type="RefSeq" id="WP_114706133.1">
    <property type="nucleotide sequence ID" value="NZ_QDKL01000001.1"/>
</dbReference>
<dbReference type="EMBL" id="QDKL01000001">
    <property type="protein sequence ID" value="RZF23185.1"/>
    <property type="molecule type" value="Genomic_DNA"/>
</dbReference>
<dbReference type="SUPFAM" id="SSF48452">
    <property type="entry name" value="TPR-like"/>
    <property type="match status" value="1"/>
</dbReference>
<organism evidence="1 2">
    <name type="scientific">Halobacteriovorax vibrionivorans</name>
    <dbReference type="NCBI Taxonomy" id="2152716"/>
    <lineage>
        <taxon>Bacteria</taxon>
        <taxon>Pseudomonadati</taxon>
        <taxon>Bdellovibrionota</taxon>
        <taxon>Bacteriovoracia</taxon>
        <taxon>Bacteriovoracales</taxon>
        <taxon>Halobacteriovoraceae</taxon>
        <taxon>Halobacteriovorax</taxon>
    </lineage>
</organism>
<gene>
    <name evidence="1" type="ORF">DAY19_05295</name>
</gene>
<comment type="caution">
    <text evidence="1">The sequence shown here is derived from an EMBL/GenBank/DDBJ whole genome shotgun (WGS) entry which is preliminary data.</text>
</comment>
<keyword evidence="2" id="KW-1185">Reference proteome</keyword>
<dbReference type="Proteomes" id="UP000443582">
    <property type="component" value="Unassembled WGS sequence"/>
</dbReference>
<dbReference type="InterPro" id="IPR011990">
    <property type="entry name" value="TPR-like_helical_dom_sf"/>
</dbReference>
<proteinExistence type="predicted"/>
<evidence type="ECO:0000313" key="1">
    <source>
        <dbReference type="EMBL" id="RZF23185.1"/>
    </source>
</evidence>
<evidence type="ECO:0008006" key="3">
    <source>
        <dbReference type="Google" id="ProtNLM"/>
    </source>
</evidence>
<evidence type="ECO:0000313" key="2">
    <source>
        <dbReference type="Proteomes" id="UP000443582"/>
    </source>
</evidence>
<protein>
    <recommendedName>
        <fullName evidence="3">Tetratricopeptide repeat protein</fullName>
    </recommendedName>
</protein>
<sequence length="219" mass="25911">MKKTSLLNICKISISIIALILTNKFISYNKPINPEIYSTLNSDFVKIISFGNYRFISGFIWAKTLLDADTEHISQGEKSWLYYRFKLISDLDPTFYENYLHGGVYLSIIKDDIYSAAEIFDKGLSYYPKDFQLLYNAAFNYHFQIRNFDKSLKYYQRIKLLPKEYHFRILPTLIKQAQERVSSRGTYLSVLYEKLDSTKDPKERKAIKQKIKRIKKSQQ</sequence>